<dbReference type="EMBL" id="JAABOA010000592">
    <property type="protein sequence ID" value="KAF9583786.1"/>
    <property type="molecule type" value="Genomic_DNA"/>
</dbReference>
<evidence type="ECO:0000256" key="1">
    <source>
        <dbReference type="SAM" id="MobiDB-lite"/>
    </source>
</evidence>
<dbReference type="AlphaFoldDB" id="A0A9P6FZ08"/>
<evidence type="ECO:0000313" key="3">
    <source>
        <dbReference type="Proteomes" id="UP000780801"/>
    </source>
</evidence>
<dbReference type="Proteomes" id="UP000780801">
    <property type="component" value="Unassembled WGS sequence"/>
</dbReference>
<organism evidence="2 3">
    <name type="scientific">Lunasporangiospora selenospora</name>
    <dbReference type="NCBI Taxonomy" id="979761"/>
    <lineage>
        <taxon>Eukaryota</taxon>
        <taxon>Fungi</taxon>
        <taxon>Fungi incertae sedis</taxon>
        <taxon>Mucoromycota</taxon>
        <taxon>Mortierellomycotina</taxon>
        <taxon>Mortierellomycetes</taxon>
        <taxon>Mortierellales</taxon>
        <taxon>Mortierellaceae</taxon>
        <taxon>Lunasporangiospora</taxon>
    </lineage>
</organism>
<reference evidence="2" key="1">
    <citation type="journal article" date="2020" name="Fungal Divers.">
        <title>Resolving the Mortierellaceae phylogeny through synthesis of multi-gene phylogenetics and phylogenomics.</title>
        <authorList>
            <person name="Vandepol N."/>
            <person name="Liber J."/>
            <person name="Desiro A."/>
            <person name="Na H."/>
            <person name="Kennedy M."/>
            <person name="Barry K."/>
            <person name="Grigoriev I.V."/>
            <person name="Miller A.N."/>
            <person name="O'Donnell K."/>
            <person name="Stajich J.E."/>
            <person name="Bonito G."/>
        </authorList>
    </citation>
    <scope>NUCLEOTIDE SEQUENCE</scope>
    <source>
        <strain evidence="2">KOD1015</strain>
    </source>
</reference>
<gene>
    <name evidence="2" type="ORF">BGW38_008549</name>
</gene>
<sequence length="734" mass="81744">MALLPTQRPAPPITTSSTGAAFFRAKQLSLPTKRTTFLIIAIASALLILNSARVELSFTSSSSSAITTGHQKHVSNAPVPTPVYTNNESHDDTHNPIVEVPTLDHADDDEEWRFSDDGSGDQDEDGDGYGGEDITGGPPAGPQPNPHLAQNFAKTFPDAVPSTCPNLFFTTTTSFDLPSFTSSSTVSVSDQGQNSPVSATTNLLQPDQVHCQPISSQLQDHKVAFCISKTDCSRGFIQIIQDATANEGQLGIKVSKSHIHDAYFRLVAGPNDYYFVLEGSQKLALSAHLVSENLMVDLGSSTKTSETTTKPRLFVYRADFKMTLPGPVQISGWLTYEKFRAIRENQPGVWPQWTHSVLVSPDPAVGSINKTPMEPSTQFNVCPSCDLDSFVTQLASFRDTHFEQCDRMAPVRGAYWREDLAMRNPYQPTCDSIASPGADMRPPVLDGTQAENKSDKGDYPKRKVLFTGDSQVRATYNAILNYYRPMEMSRQKYAAHDEFIPGRESTTLLGEPSEEEKAAFPALAKTVIRRKESDTEIELVYKADQFLDYLVHSRDEELDEYDTIYFNLGQWPASGPVAGGQWSTDDLIERFENVVGRLTYWRHSREKKWRAARVAAGERVENVQPPATIIIWAGQNAFPMRTDASIRAKGDWRTNARLGYWDDLTEGFSQTEGAWFRRMNSWQITFPMLDQVTDKAHFQQTDAIDALMTEALYKLDFCSLLRSDTPYSVPSKDV</sequence>
<feature type="compositionally biased region" description="Acidic residues" evidence="1">
    <location>
        <begin position="118"/>
        <end position="127"/>
    </location>
</feature>
<evidence type="ECO:0000313" key="2">
    <source>
        <dbReference type="EMBL" id="KAF9583786.1"/>
    </source>
</evidence>
<protein>
    <submittedName>
        <fullName evidence="2">Uncharacterized protein</fullName>
    </submittedName>
</protein>
<feature type="region of interest" description="Disordered" evidence="1">
    <location>
        <begin position="66"/>
        <end position="150"/>
    </location>
</feature>
<accession>A0A9P6FZ08</accession>
<comment type="caution">
    <text evidence="2">The sequence shown here is derived from an EMBL/GenBank/DDBJ whole genome shotgun (WGS) entry which is preliminary data.</text>
</comment>
<name>A0A9P6FZ08_9FUNG</name>
<proteinExistence type="predicted"/>
<keyword evidence="3" id="KW-1185">Reference proteome</keyword>
<dbReference type="OrthoDB" id="3176531at2759"/>